<reference evidence="1 2" key="1">
    <citation type="journal article" date="2008" name="Proc. Natl. Acad. Sci. U.S.A.">
        <title>Niche adaptation and genome expansion in the chlorophyll d-producing cyanobacterium Acaryochloris marina.</title>
        <authorList>
            <person name="Swingley W.D."/>
            <person name="Chen M."/>
            <person name="Cheung P.C."/>
            <person name="Conrad A.L."/>
            <person name="Dejesa L.C."/>
            <person name="Hao J."/>
            <person name="Honchak B.M."/>
            <person name="Karbach L.E."/>
            <person name="Kurdoglu A."/>
            <person name="Lahiri S."/>
            <person name="Mastrian S.D."/>
            <person name="Miyashita H."/>
            <person name="Page L."/>
            <person name="Ramakrishna P."/>
            <person name="Satoh S."/>
            <person name="Sattley W.M."/>
            <person name="Shimada Y."/>
            <person name="Taylor H.L."/>
            <person name="Tomo T."/>
            <person name="Tsuchiya T."/>
            <person name="Wang Z.T."/>
            <person name="Raymond J."/>
            <person name="Mimuro M."/>
            <person name="Blankenship R.E."/>
            <person name="Touchman J.W."/>
        </authorList>
    </citation>
    <scope>NUCLEOTIDE SEQUENCE [LARGE SCALE GENOMIC DNA]</scope>
    <source>
        <strain evidence="2">MBIC 11017</strain>
    </source>
</reference>
<sequence length="98" mass="11682">MLSPDELIGQKVWVKVERDPDYPDLDPYRVQAELTQPTSPPWFFARYQDPPQRIREPGKWLTLYEAQQAVLTDPVIEYDDWDDEDDLDELSPDQFERL</sequence>
<name>B0CER7_ACAM1</name>
<proteinExistence type="predicted"/>
<dbReference type="OrthoDB" id="565172at2"/>
<evidence type="ECO:0000313" key="2">
    <source>
        <dbReference type="Proteomes" id="UP000000268"/>
    </source>
</evidence>
<dbReference type="KEGG" id="amr:AM1_3176"/>
<dbReference type="eggNOG" id="ENOG503343F">
    <property type="taxonomic scope" value="Bacteria"/>
</dbReference>
<dbReference type="HOGENOM" id="CLU_2319190_0_0_3"/>
<evidence type="ECO:0000313" key="1">
    <source>
        <dbReference type="EMBL" id="ABW28172.1"/>
    </source>
</evidence>
<dbReference type="RefSeq" id="WP_010468693.1">
    <property type="nucleotide sequence ID" value="NC_009925.1"/>
</dbReference>
<organism evidence="1 2">
    <name type="scientific">Acaryochloris marina (strain MBIC 11017)</name>
    <dbReference type="NCBI Taxonomy" id="329726"/>
    <lineage>
        <taxon>Bacteria</taxon>
        <taxon>Bacillati</taxon>
        <taxon>Cyanobacteriota</taxon>
        <taxon>Cyanophyceae</taxon>
        <taxon>Acaryochloridales</taxon>
        <taxon>Acaryochloridaceae</taxon>
        <taxon>Acaryochloris</taxon>
    </lineage>
</organism>
<keyword evidence="2" id="KW-1185">Reference proteome</keyword>
<dbReference type="EMBL" id="CP000828">
    <property type="protein sequence ID" value="ABW28172.1"/>
    <property type="molecule type" value="Genomic_DNA"/>
</dbReference>
<accession>B0CER7</accession>
<dbReference type="Proteomes" id="UP000000268">
    <property type="component" value="Chromosome"/>
</dbReference>
<dbReference type="AlphaFoldDB" id="B0CER7"/>
<protein>
    <submittedName>
        <fullName evidence="1">Uncharacterized protein</fullName>
    </submittedName>
</protein>
<gene>
    <name evidence="1" type="ordered locus">AM1_3176</name>
</gene>